<dbReference type="InterPro" id="IPR024881">
    <property type="entry name" value="Tip"/>
</dbReference>
<feature type="region of interest" description="Disordered" evidence="2">
    <location>
        <begin position="355"/>
        <end position="377"/>
    </location>
</feature>
<comment type="caution">
    <text evidence="4">The sequence shown here is derived from an EMBL/GenBank/DDBJ whole genome shotgun (WGS) entry which is preliminary data.</text>
</comment>
<dbReference type="SUPFAM" id="SSF69318">
    <property type="entry name" value="Integrin alpha N-terminal domain"/>
    <property type="match status" value="1"/>
</dbReference>
<dbReference type="Gene3D" id="2.130.10.130">
    <property type="entry name" value="Integrin alpha, N-terminal"/>
    <property type="match status" value="3"/>
</dbReference>
<accession>A0A918J8I5</accession>
<evidence type="ECO:0000313" key="5">
    <source>
        <dbReference type="Proteomes" id="UP000620224"/>
    </source>
</evidence>
<evidence type="ECO:0000256" key="2">
    <source>
        <dbReference type="SAM" id="MobiDB-lite"/>
    </source>
</evidence>
<dbReference type="EMBL" id="BMUE01000008">
    <property type="protein sequence ID" value="GGW59769.1"/>
    <property type="molecule type" value="Genomic_DNA"/>
</dbReference>
<evidence type="ECO:0000256" key="1">
    <source>
        <dbReference type="ARBA" id="ARBA00022729"/>
    </source>
</evidence>
<evidence type="ECO:0000256" key="3">
    <source>
        <dbReference type="SAM" id="SignalP"/>
    </source>
</evidence>
<dbReference type="InterPro" id="IPR013517">
    <property type="entry name" value="FG-GAP"/>
</dbReference>
<feature type="signal peptide" evidence="3">
    <location>
        <begin position="1"/>
        <end position="33"/>
    </location>
</feature>
<feature type="chain" id="PRO_5038700622" description="Integrin-like protein" evidence="3">
    <location>
        <begin position="34"/>
        <end position="491"/>
    </location>
</feature>
<feature type="region of interest" description="Disordered" evidence="2">
    <location>
        <begin position="285"/>
        <end position="305"/>
    </location>
</feature>
<keyword evidence="5" id="KW-1185">Reference proteome</keyword>
<dbReference type="PANTHER" id="PTHR13412:SF0">
    <property type="entry name" value="T-CELL IMMUNOMODULATORY PROTEIN"/>
    <property type="match status" value="1"/>
</dbReference>
<keyword evidence="1 3" id="KW-0732">Signal</keyword>
<proteinExistence type="predicted"/>
<dbReference type="PANTHER" id="PTHR13412">
    <property type="entry name" value="T-CELL IMMUNOMODULATORY PROTEIN HOMOLOG"/>
    <property type="match status" value="1"/>
</dbReference>
<dbReference type="InterPro" id="IPR028994">
    <property type="entry name" value="Integrin_alpha_N"/>
</dbReference>
<reference evidence="4" key="1">
    <citation type="journal article" date="2014" name="Int. J. Syst. Evol. Microbiol.">
        <title>Complete genome sequence of Corynebacterium casei LMG S-19264T (=DSM 44701T), isolated from a smear-ripened cheese.</title>
        <authorList>
            <consortium name="US DOE Joint Genome Institute (JGI-PGF)"/>
            <person name="Walter F."/>
            <person name="Albersmeier A."/>
            <person name="Kalinowski J."/>
            <person name="Ruckert C."/>
        </authorList>
    </citation>
    <scope>NUCLEOTIDE SEQUENCE</scope>
    <source>
        <strain evidence="4">JCM 4490</strain>
    </source>
</reference>
<feature type="region of interest" description="Disordered" evidence="2">
    <location>
        <begin position="38"/>
        <end position="59"/>
    </location>
</feature>
<organism evidence="4 5">
    <name type="scientific">Streptomyces lucensis JCM 4490</name>
    <dbReference type="NCBI Taxonomy" id="1306176"/>
    <lineage>
        <taxon>Bacteria</taxon>
        <taxon>Bacillati</taxon>
        <taxon>Actinomycetota</taxon>
        <taxon>Actinomycetes</taxon>
        <taxon>Kitasatosporales</taxon>
        <taxon>Streptomycetaceae</taxon>
        <taxon>Streptomyces</taxon>
    </lineage>
</organism>
<dbReference type="AlphaFoldDB" id="A0A918J8I5"/>
<feature type="region of interest" description="Disordered" evidence="2">
    <location>
        <begin position="398"/>
        <end position="419"/>
    </location>
</feature>
<gene>
    <name evidence="4" type="ORF">GCM10010503_41230</name>
</gene>
<sequence>MPVRRRSAALVGCALLLGTAGLFGVAGSGAHHASVSRQIARPAAGKPAERPDPGDFNGDGYDDFVDVVVSKSADGRRYAASLVVVYGSRAGLDTATARRTPAGSGRYATFLSAPLRADLDGDGFTDLVGSRGVNGSGSESFALFGGAHGLGAARRLGLPAGFRPMAAADFDGDGSVDLLDTGHGGSDDPHTTGQGGDGLLLHGPFDRAGTSAGRAVLDLRRQGVTPDSATTGDFDGDGRAEVVFMYSYDVEEEETVPAGLHSAGVYEGGDQGLVRDTRQEAAIEHLASTDDGPRTPASGDADGDGLDDLLVPTRLAVAPADMPGAGGALTILYGAKSGLGTGRARTVIGGTRGTDRRRVDFGSSPAVGDVDGDGRPDVVVNTPDFRRHDGKVTLLRGGADGAQSLDREQVTDAESDGLPGTPNPYYWNAFGYRPPLLDVDGDRHADAVVFGPLYEKRKGAYLVLRGADDGFDPAKARLFTPDDIGVPLRLT</sequence>
<evidence type="ECO:0008006" key="6">
    <source>
        <dbReference type="Google" id="ProtNLM"/>
    </source>
</evidence>
<name>A0A918J8I5_9ACTN</name>
<evidence type="ECO:0000313" key="4">
    <source>
        <dbReference type="EMBL" id="GGW59769.1"/>
    </source>
</evidence>
<reference evidence="4" key="2">
    <citation type="submission" date="2020-09" db="EMBL/GenBank/DDBJ databases">
        <authorList>
            <person name="Sun Q."/>
            <person name="Ohkuma M."/>
        </authorList>
    </citation>
    <scope>NUCLEOTIDE SEQUENCE</scope>
    <source>
        <strain evidence="4">JCM 4490</strain>
    </source>
</reference>
<dbReference type="Proteomes" id="UP000620224">
    <property type="component" value="Unassembled WGS sequence"/>
</dbReference>
<dbReference type="Pfam" id="PF13517">
    <property type="entry name" value="FG-GAP_3"/>
    <property type="match status" value="1"/>
</dbReference>
<protein>
    <recommendedName>
        <fullName evidence="6">Integrin-like protein</fullName>
    </recommendedName>
</protein>
<dbReference type="Pfam" id="PF01839">
    <property type="entry name" value="FG-GAP"/>
    <property type="match status" value="1"/>
</dbReference>